<keyword evidence="4" id="KW-0808">Transferase</keyword>
<evidence type="ECO:0000313" key="4">
    <source>
        <dbReference type="EMBL" id="MFA9480286.1"/>
    </source>
</evidence>
<dbReference type="InterPro" id="IPR015421">
    <property type="entry name" value="PyrdxlP-dep_Trfase_major"/>
</dbReference>
<dbReference type="Pfam" id="PF00202">
    <property type="entry name" value="Aminotran_3"/>
    <property type="match status" value="1"/>
</dbReference>
<evidence type="ECO:0000313" key="5">
    <source>
        <dbReference type="Proteomes" id="UP001575105"/>
    </source>
</evidence>
<evidence type="ECO:0000256" key="2">
    <source>
        <dbReference type="ARBA" id="ARBA00022898"/>
    </source>
</evidence>
<protein>
    <submittedName>
        <fullName evidence="4">Aminotransferase class III-fold pyridoxal phosphate-dependent enzyme</fullName>
    </submittedName>
</protein>
<evidence type="ECO:0000256" key="1">
    <source>
        <dbReference type="ARBA" id="ARBA00001933"/>
    </source>
</evidence>
<organism evidence="4 5">
    <name type="scientific">Natronomicrosphaera hydrolytica</name>
    <dbReference type="NCBI Taxonomy" id="3242702"/>
    <lineage>
        <taxon>Bacteria</taxon>
        <taxon>Pseudomonadati</taxon>
        <taxon>Planctomycetota</taxon>
        <taxon>Phycisphaerae</taxon>
        <taxon>Phycisphaerales</taxon>
        <taxon>Phycisphaeraceae</taxon>
        <taxon>Natronomicrosphaera</taxon>
    </lineage>
</organism>
<reference evidence="4 5" key="1">
    <citation type="submission" date="2024-08" db="EMBL/GenBank/DDBJ databases">
        <title>Whole-genome sequencing of halo(alkali)philic microorganisms from hypersaline lakes.</title>
        <authorList>
            <person name="Sorokin D.Y."/>
            <person name="Merkel A.Y."/>
            <person name="Messina E."/>
            <person name="Yakimov M."/>
        </authorList>
    </citation>
    <scope>NUCLEOTIDE SEQUENCE [LARGE SCALE GENOMIC DNA]</scope>
    <source>
        <strain evidence="4 5">AB-hyl4</strain>
    </source>
</reference>
<dbReference type="InterPro" id="IPR015424">
    <property type="entry name" value="PyrdxlP-dep_Trfase"/>
</dbReference>
<dbReference type="InterPro" id="IPR005814">
    <property type="entry name" value="Aminotrans_3"/>
</dbReference>
<keyword evidence="4" id="KW-0032">Aminotransferase</keyword>
<dbReference type="Gene3D" id="3.40.640.10">
    <property type="entry name" value="Type I PLP-dependent aspartate aminotransferase-like (Major domain)"/>
    <property type="match status" value="1"/>
</dbReference>
<dbReference type="RefSeq" id="WP_425347206.1">
    <property type="nucleotide sequence ID" value="NZ_JBGUBD010000018.1"/>
</dbReference>
<proteinExistence type="predicted"/>
<dbReference type="PANTHER" id="PTHR43713">
    <property type="entry name" value="GLUTAMATE-1-SEMIALDEHYDE 2,1-AMINOMUTASE"/>
    <property type="match status" value="1"/>
</dbReference>
<dbReference type="SUPFAM" id="SSF53383">
    <property type="entry name" value="PLP-dependent transferases"/>
    <property type="match status" value="1"/>
</dbReference>
<gene>
    <name evidence="4" type="ORF">ACERK3_18590</name>
</gene>
<dbReference type="Proteomes" id="UP001575105">
    <property type="component" value="Unassembled WGS sequence"/>
</dbReference>
<comment type="cofactor">
    <cofactor evidence="1">
        <name>pyridoxal 5'-phosphate</name>
        <dbReference type="ChEBI" id="CHEBI:597326"/>
    </cofactor>
</comment>
<dbReference type="InterPro" id="IPR006680">
    <property type="entry name" value="Amidohydro-rel"/>
</dbReference>
<dbReference type="PANTHER" id="PTHR43713:SF3">
    <property type="entry name" value="GLUTAMATE-1-SEMIALDEHYDE 2,1-AMINOMUTASE 1, CHLOROPLASTIC-RELATED"/>
    <property type="match status" value="1"/>
</dbReference>
<dbReference type="Gene3D" id="3.20.20.140">
    <property type="entry name" value="Metal-dependent hydrolases"/>
    <property type="match status" value="1"/>
</dbReference>
<dbReference type="Gene3D" id="3.90.1150.10">
    <property type="entry name" value="Aspartate Aminotransferase, domain 1"/>
    <property type="match status" value="1"/>
</dbReference>
<feature type="domain" description="Amidohydrolase-related" evidence="3">
    <location>
        <begin position="93"/>
        <end position="344"/>
    </location>
</feature>
<sequence>MDTEEKSTNSAPVPGPFEVTEADRQAFAQHLRSFVPPKVFDTHGHIYRCADGQGLEVIRRGPAVVDLATYRQEIGKWMGDRAPRAGLFFPTPFPKVDVDAANDFLANDLLGADRRLPYASAALMLLRPQDDPNVVEARLNREPWSGFKVYHIYANRSDTMFADTSEFLPEWVWELADARSLAIMLHMVRPRAMADPDNQRYIIDHCRRYPQAKLILAHSARSFCGHHNVESVDVLRGLDNVWFENSATCEPEAMAILLQRWGVSRCCFGADFPVCQFRGKCVSIGDSFHWLDQQNTDWSSSYGPPRLVGHESLLGLRDACRLARCSDADIEAIFWHNPRRMLGLEQPPAAGEGKGEKLYEEAKRQIPGGVQLLSKRPECFAPAKWPAYASEAHGVEVVDLDGRRYLDMSQCGIGSCLLGYNHPRVTDAVIRRIQLGSMSTLNSPDEVEVTRRLLERHPWATQARYTRSGGEAMAVAVRIARAATRRDIVAICGYHGWSDWYLAANLGEADALGGHLLPGLSPAGVPRSLAGTILPFRYNQLDELTAIISKHGQRLAAVVMEPTRTVDPAPGFLEGVRDACSQCGAAMVFDEITTGFRFYPGGGAHLRYGVEPDIAVYAKALGNGHPIGAIIGRNQMMQAAQESFISSTYWTEGVGFAAALATLDVMKECDVPQHVAKMGEQFKAGVAELARRCCVPLIASGHPSLASIRVDHPDADALMTLFITRLLDHRVLAGSAFYPTLAHEPRHVERYLHAAEAVLPELAEAADRGDSVDRLGGQAYVRQTGFARLT</sequence>
<name>A0ABV4U9L4_9BACT</name>
<keyword evidence="2" id="KW-0663">Pyridoxal phosphate</keyword>
<dbReference type="EMBL" id="JBGUBD010000018">
    <property type="protein sequence ID" value="MFA9480286.1"/>
    <property type="molecule type" value="Genomic_DNA"/>
</dbReference>
<dbReference type="InterPro" id="IPR015422">
    <property type="entry name" value="PyrdxlP-dep_Trfase_small"/>
</dbReference>
<dbReference type="GO" id="GO:0008483">
    <property type="term" value="F:transaminase activity"/>
    <property type="evidence" value="ECO:0007669"/>
    <property type="project" value="UniProtKB-KW"/>
</dbReference>
<comment type="caution">
    <text evidence="4">The sequence shown here is derived from an EMBL/GenBank/DDBJ whole genome shotgun (WGS) entry which is preliminary data.</text>
</comment>
<keyword evidence="5" id="KW-1185">Reference proteome</keyword>
<dbReference type="SUPFAM" id="SSF51556">
    <property type="entry name" value="Metallo-dependent hydrolases"/>
    <property type="match status" value="1"/>
</dbReference>
<dbReference type="InterPro" id="IPR032466">
    <property type="entry name" value="Metal_Hydrolase"/>
</dbReference>
<evidence type="ECO:0000259" key="3">
    <source>
        <dbReference type="Pfam" id="PF04909"/>
    </source>
</evidence>
<dbReference type="Pfam" id="PF04909">
    <property type="entry name" value="Amidohydro_2"/>
    <property type="match status" value="1"/>
</dbReference>
<accession>A0ABV4U9L4</accession>